<dbReference type="Proteomes" id="UP000198324">
    <property type="component" value="Unassembled WGS sequence"/>
</dbReference>
<protein>
    <recommendedName>
        <fullName evidence="2">Anti-sigma factor antagonist</fullName>
    </recommendedName>
</protein>
<feature type="domain" description="STAS" evidence="3">
    <location>
        <begin position="21"/>
        <end position="111"/>
    </location>
</feature>
<keyword evidence="5" id="KW-1185">Reference proteome</keyword>
<dbReference type="Gene3D" id="3.30.750.24">
    <property type="entry name" value="STAS domain"/>
    <property type="match status" value="1"/>
</dbReference>
<dbReference type="InterPro" id="IPR002645">
    <property type="entry name" value="STAS_dom"/>
</dbReference>
<evidence type="ECO:0000256" key="2">
    <source>
        <dbReference type="RuleBase" id="RU003749"/>
    </source>
</evidence>
<dbReference type="InterPro" id="IPR036513">
    <property type="entry name" value="STAS_dom_sf"/>
</dbReference>
<dbReference type="PANTHER" id="PTHR33495:SF2">
    <property type="entry name" value="ANTI-SIGMA FACTOR ANTAGONIST TM_1081-RELATED"/>
    <property type="match status" value="1"/>
</dbReference>
<dbReference type="PANTHER" id="PTHR33495">
    <property type="entry name" value="ANTI-SIGMA FACTOR ANTAGONIST TM_1081-RELATED-RELATED"/>
    <property type="match status" value="1"/>
</dbReference>
<dbReference type="NCBIfam" id="TIGR00377">
    <property type="entry name" value="ant_ant_sig"/>
    <property type="match status" value="1"/>
</dbReference>
<sequence length="118" mass="12720">MEFTDRTEQGVTVVLAKGQRLDAAAAPRLKAHMVDLIQAGGQRFVLNLEQVDFMDSSGLASLMSSMKTLGGRGEMAVCCLGEKVRKLFAITRLDRGVFRIFETEAEAVSTLAAGPRTG</sequence>
<evidence type="ECO:0000256" key="1">
    <source>
        <dbReference type="ARBA" id="ARBA00009013"/>
    </source>
</evidence>
<dbReference type="OrthoDB" id="9796076at2"/>
<evidence type="ECO:0000313" key="5">
    <source>
        <dbReference type="Proteomes" id="UP000198324"/>
    </source>
</evidence>
<dbReference type="SUPFAM" id="SSF52091">
    <property type="entry name" value="SpoIIaa-like"/>
    <property type="match status" value="1"/>
</dbReference>
<dbReference type="AlphaFoldDB" id="A0A239D4K5"/>
<comment type="similarity">
    <text evidence="1 2">Belongs to the anti-sigma-factor antagonist family.</text>
</comment>
<evidence type="ECO:0000259" key="3">
    <source>
        <dbReference type="PROSITE" id="PS50801"/>
    </source>
</evidence>
<proteinExistence type="inferred from homology"/>
<dbReference type="PROSITE" id="PS50801">
    <property type="entry name" value="STAS"/>
    <property type="match status" value="1"/>
</dbReference>
<organism evidence="4 5">
    <name type="scientific">Humidesulfovibrio mexicanus</name>
    <dbReference type="NCBI Taxonomy" id="147047"/>
    <lineage>
        <taxon>Bacteria</taxon>
        <taxon>Pseudomonadati</taxon>
        <taxon>Thermodesulfobacteriota</taxon>
        <taxon>Desulfovibrionia</taxon>
        <taxon>Desulfovibrionales</taxon>
        <taxon>Desulfovibrionaceae</taxon>
        <taxon>Humidesulfovibrio</taxon>
    </lineage>
</organism>
<dbReference type="GO" id="GO:0043856">
    <property type="term" value="F:anti-sigma factor antagonist activity"/>
    <property type="evidence" value="ECO:0007669"/>
    <property type="project" value="InterPro"/>
</dbReference>
<dbReference type="InterPro" id="IPR003658">
    <property type="entry name" value="Anti-sigma_ant"/>
</dbReference>
<dbReference type="Pfam" id="PF01740">
    <property type="entry name" value="STAS"/>
    <property type="match status" value="1"/>
</dbReference>
<dbReference type="RefSeq" id="WP_089275587.1">
    <property type="nucleotide sequence ID" value="NZ_FZOC01000011.1"/>
</dbReference>
<dbReference type="CDD" id="cd07043">
    <property type="entry name" value="STAS_anti-anti-sigma_factors"/>
    <property type="match status" value="1"/>
</dbReference>
<accession>A0A239D4K5</accession>
<evidence type="ECO:0000313" key="4">
    <source>
        <dbReference type="EMBL" id="SNS26791.1"/>
    </source>
</evidence>
<reference evidence="4 5" key="1">
    <citation type="submission" date="2017-06" db="EMBL/GenBank/DDBJ databases">
        <authorList>
            <person name="Kim H.J."/>
            <person name="Triplett B.A."/>
        </authorList>
    </citation>
    <scope>NUCLEOTIDE SEQUENCE [LARGE SCALE GENOMIC DNA]</scope>
    <source>
        <strain evidence="4 5">DSM 13116</strain>
    </source>
</reference>
<name>A0A239D4K5_9BACT</name>
<gene>
    <name evidence="4" type="ORF">SAMN04488503_0089</name>
</gene>
<dbReference type="EMBL" id="FZOC01000011">
    <property type="protein sequence ID" value="SNS26791.1"/>
    <property type="molecule type" value="Genomic_DNA"/>
</dbReference>